<dbReference type="PROSITE" id="PS51186">
    <property type="entry name" value="GNAT"/>
    <property type="match status" value="1"/>
</dbReference>
<reference evidence="2 3" key="1">
    <citation type="journal article" date="2016" name="Sci. Rep.">
        <title>Metabolic traits of an uncultured archaeal lineage -MSBL1- from brine pools of the Red Sea.</title>
        <authorList>
            <person name="Mwirichia R."/>
            <person name="Alam I."/>
            <person name="Rashid M."/>
            <person name="Vinu M."/>
            <person name="Ba-Alawi W."/>
            <person name="Anthony Kamau A."/>
            <person name="Kamanda Ngugi D."/>
            <person name="Goker M."/>
            <person name="Klenk H.P."/>
            <person name="Bajic V."/>
            <person name="Stingl U."/>
        </authorList>
    </citation>
    <scope>NUCLEOTIDE SEQUENCE [LARGE SCALE GENOMIC DNA]</scope>
    <source>
        <strain evidence="2">SCGC-AAA382A13</strain>
    </source>
</reference>
<protein>
    <recommendedName>
        <fullName evidence="1">N-acetyltransferase domain-containing protein</fullName>
    </recommendedName>
</protein>
<comment type="caution">
    <text evidence="2">The sequence shown here is derived from an EMBL/GenBank/DDBJ whole genome shotgun (WGS) entry which is preliminary data.</text>
</comment>
<sequence length="104" mass="12334">MEIDQKNQEEKCVYEVWNDYRTHIIGTATINKTLQHKKLKNINIHRQRRSKGIGSKLLQRIISDHADSTIVAWVFNERVDWYKRHGFTTDEESENLVKVVKPSQ</sequence>
<dbReference type="CDD" id="cd04301">
    <property type="entry name" value="NAT_SF"/>
    <property type="match status" value="1"/>
</dbReference>
<evidence type="ECO:0000313" key="3">
    <source>
        <dbReference type="Proteomes" id="UP000070311"/>
    </source>
</evidence>
<feature type="domain" description="N-acetyltransferase" evidence="1">
    <location>
        <begin position="1"/>
        <end position="104"/>
    </location>
</feature>
<accession>A0A133VFD4</accession>
<dbReference type="Gene3D" id="3.40.630.30">
    <property type="match status" value="1"/>
</dbReference>
<proteinExistence type="predicted"/>
<dbReference type="InterPro" id="IPR000182">
    <property type="entry name" value="GNAT_dom"/>
</dbReference>
<dbReference type="InterPro" id="IPR016181">
    <property type="entry name" value="Acyl_CoA_acyltransferase"/>
</dbReference>
<keyword evidence="3" id="KW-1185">Reference proteome</keyword>
<evidence type="ECO:0000259" key="1">
    <source>
        <dbReference type="PROSITE" id="PS51186"/>
    </source>
</evidence>
<organism evidence="2 3">
    <name type="scientific">candidate division MSBL1 archaeon SCGC-AAA382A13</name>
    <dbReference type="NCBI Taxonomy" id="1698279"/>
    <lineage>
        <taxon>Archaea</taxon>
        <taxon>Methanobacteriati</taxon>
        <taxon>Methanobacteriota</taxon>
        <taxon>candidate division MSBL1</taxon>
    </lineage>
</organism>
<gene>
    <name evidence="2" type="ORF">AKJ50_01670</name>
</gene>
<dbReference type="EMBL" id="LHYD01000031">
    <property type="protein sequence ID" value="KXB05153.1"/>
    <property type="molecule type" value="Genomic_DNA"/>
</dbReference>
<dbReference type="Pfam" id="PF13508">
    <property type="entry name" value="Acetyltransf_7"/>
    <property type="match status" value="1"/>
</dbReference>
<dbReference type="AlphaFoldDB" id="A0A133VFD4"/>
<dbReference type="GO" id="GO:0016747">
    <property type="term" value="F:acyltransferase activity, transferring groups other than amino-acyl groups"/>
    <property type="evidence" value="ECO:0007669"/>
    <property type="project" value="InterPro"/>
</dbReference>
<evidence type="ECO:0000313" key="2">
    <source>
        <dbReference type="EMBL" id="KXB05153.1"/>
    </source>
</evidence>
<dbReference type="Proteomes" id="UP000070311">
    <property type="component" value="Unassembled WGS sequence"/>
</dbReference>
<name>A0A133VFD4_9EURY</name>
<dbReference type="SUPFAM" id="SSF55729">
    <property type="entry name" value="Acyl-CoA N-acyltransferases (Nat)"/>
    <property type="match status" value="1"/>
</dbReference>